<dbReference type="InterPro" id="IPR021327">
    <property type="entry name" value="DUF2934"/>
</dbReference>
<keyword evidence="3" id="KW-1185">Reference proteome</keyword>
<dbReference type="EMBL" id="QLIX01000016">
    <property type="protein sequence ID" value="RAI57501.1"/>
    <property type="molecule type" value="Genomic_DNA"/>
</dbReference>
<accession>A0A327M2I4</accession>
<organism evidence="2 3">
    <name type="scientific">Roseicella frigidaeris</name>
    <dbReference type="NCBI Taxonomy" id="2230885"/>
    <lineage>
        <taxon>Bacteria</taxon>
        <taxon>Pseudomonadati</taxon>
        <taxon>Pseudomonadota</taxon>
        <taxon>Alphaproteobacteria</taxon>
        <taxon>Acetobacterales</taxon>
        <taxon>Roseomonadaceae</taxon>
        <taxon>Roseicella</taxon>
    </lineage>
</organism>
<feature type="region of interest" description="Disordered" evidence="1">
    <location>
        <begin position="41"/>
        <end position="73"/>
    </location>
</feature>
<dbReference type="Proteomes" id="UP000249065">
    <property type="component" value="Unassembled WGS sequence"/>
</dbReference>
<sequence length="73" mass="8232">MAIIRRLMEDRIRERAYHLWEAEGRPEGRAEAHWALASRLEAESEAELDEMGRESFPASDPPGNTPQTGIGRG</sequence>
<comment type="caution">
    <text evidence="2">The sequence shown here is derived from an EMBL/GenBank/DDBJ whole genome shotgun (WGS) entry which is preliminary data.</text>
</comment>
<gene>
    <name evidence="2" type="ORF">DOO78_18095</name>
</gene>
<dbReference type="Pfam" id="PF11154">
    <property type="entry name" value="DUF2934"/>
    <property type="match status" value="1"/>
</dbReference>
<protein>
    <submittedName>
        <fullName evidence="2">DUF2934 domain-containing protein</fullName>
    </submittedName>
</protein>
<proteinExistence type="predicted"/>
<evidence type="ECO:0000313" key="2">
    <source>
        <dbReference type="EMBL" id="RAI57501.1"/>
    </source>
</evidence>
<name>A0A327M2I4_9PROT</name>
<dbReference type="AlphaFoldDB" id="A0A327M2I4"/>
<dbReference type="RefSeq" id="WP_111471277.1">
    <property type="nucleotide sequence ID" value="NZ_QLIX01000016.1"/>
</dbReference>
<evidence type="ECO:0000256" key="1">
    <source>
        <dbReference type="SAM" id="MobiDB-lite"/>
    </source>
</evidence>
<reference evidence="3" key="1">
    <citation type="submission" date="2018-06" db="EMBL/GenBank/DDBJ databases">
        <authorList>
            <person name="Khan S.A."/>
        </authorList>
    </citation>
    <scope>NUCLEOTIDE SEQUENCE [LARGE SCALE GENOMIC DNA]</scope>
    <source>
        <strain evidence="3">DB-1506</strain>
    </source>
</reference>
<evidence type="ECO:0000313" key="3">
    <source>
        <dbReference type="Proteomes" id="UP000249065"/>
    </source>
</evidence>